<keyword evidence="2" id="KW-1015">Disulfide bond</keyword>
<keyword evidence="1 3" id="KW-0732">Signal</keyword>
<name>A0A8J1MEN6_XENLA</name>
<dbReference type="GO" id="GO:0009986">
    <property type="term" value="C:cell surface"/>
    <property type="evidence" value="ECO:0000318"/>
    <property type="project" value="GO_Central"/>
</dbReference>
<reference evidence="6" key="2">
    <citation type="submission" date="2025-08" db="UniProtKB">
        <authorList>
            <consortium name="RefSeq"/>
        </authorList>
    </citation>
    <scope>IDENTIFICATION</scope>
    <source>
        <strain evidence="6">J_2021</strain>
        <tissue evidence="6">Erythrocytes</tissue>
    </source>
</reference>
<feature type="domain" description="ZP" evidence="4">
    <location>
        <begin position="56"/>
        <end position="307"/>
    </location>
</feature>
<dbReference type="GO" id="GO:0005615">
    <property type="term" value="C:extracellular space"/>
    <property type="evidence" value="ECO:0000318"/>
    <property type="project" value="GO_Central"/>
</dbReference>
<dbReference type="Gene3D" id="2.60.40.4100">
    <property type="entry name" value="Zona pellucida, ZP-C domain"/>
    <property type="match status" value="1"/>
</dbReference>
<proteinExistence type="predicted"/>
<dbReference type="KEGG" id="xla:108709516"/>
<dbReference type="GO" id="GO:1990266">
    <property type="term" value="P:neutrophil migration"/>
    <property type="evidence" value="ECO:0000318"/>
    <property type="project" value="GO_Central"/>
</dbReference>
<dbReference type="InterPro" id="IPR001507">
    <property type="entry name" value="ZP_dom"/>
</dbReference>
<dbReference type="PANTHER" id="PTHR14002:SF51">
    <property type="entry name" value="THYROID HORMONE DOWN-REGULATED PROTEIN (GENE 17)"/>
    <property type="match status" value="1"/>
</dbReference>
<dbReference type="RefSeq" id="XP_041439836.1">
    <property type="nucleotide sequence ID" value="XM_041583902.1"/>
</dbReference>
<evidence type="ECO:0000313" key="6">
    <source>
        <dbReference type="RefSeq" id="XP_041439836.1"/>
    </source>
</evidence>
<dbReference type="InterPro" id="IPR042235">
    <property type="entry name" value="ZP-C_dom"/>
</dbReference>
<feature type="chain" id="PRO_5035277941" evidence="3">
    <location>
        <begin position="20"/>
        <end position="357"/>
    </location>
</feature>
<feature type="signal peptide" evidence="3">
    <location>
        <begin position="1"/>
        <end position="19"/>
    </location>
</feature>
<reference evidence="5" key="1">
    <citation type="submission" date="2024-06" db="UniProtKB">
        <authorList>
            <consortium name="RefSeq"/>
        </authorList>
    </citation>
    <scope>NUCLEOTIDE SEQUENCE [LARGE SCALE GENOMIC DNA]</scope>
    <source>
        <strain evidence="5">J_2021</strain>
    </source>
</reference>
<dbReference type="GO" id="GO:0016324">
    <property type="term" value="C:apical plasma membrane"/>
    <property type="evidence" value="ECO:0000318"/>
    <property type="project" value="GO_Central"/>
</dbReference>
<sequence>MKFCLEFFLILCSFTTVFTVCPSCFSDEVCNNITNNCDCNPSKYIETEQYPQPEITCNYDMVLRIPRCQMERNGYDSSSLRLINPNCRLSTYPDNISYLGLLWHIGTGECGNIKTENSSHITYSNILYINSKTSAFITKNNITISFSCSIPRNMDIGSFPLNVVAKNVSLTIPGVIGKITLTMEIYTDSAFTTPVTTSTQLVVEQTVYVSLVMQTVDIYALKVVNMYVSNSSNPSADPRYYLLQNGCPNLNLGAFQLAPIWNGQFTQARFQMKMAKISGSDFIYLYANVAMCNNSCTQNCNSRSAIDQSYDSTIGVRLDFNSAFTTPVYSASSNLGCFSVKWALSSLLLPLILMTIM</sequence>
<dbReference type="GeneID" id="108709516"/>
<keyword evidence="5" id="KW-1185">Reference proteome</keyword>
<evidence type="ECO:0000313" key="5">
    <source>
        <dbReference type="Proteomes" id="UP000186698"/>
    </source>
</evidence>
<evidence type="ECO:0000259" key="4">
    <source>
        <dbReference type="PROSITE" id="PS51034"/>
    </source>
</evidence>
<dbReference type="Pfam" id="PF00100">
    <property type="entry name" value="Zona_pellucida"/>
    <property type="match status" value="1"/>
</dbReference>
<dbReference type="Proteomes" id="UP000186698">
    <property type="component" value="Chromosome 2S"/>
</dbReference>
<evidence type="ECO:0000256" key="3">
    <source>
        <dbReference type="SAM" id="SignalP"/>
    </source>
</evidence>
<dbReference type="OrthoDB" id="10063988at2759"/>
<dbReference type="PROSITE" id="PS51034">
    <property type="entry name" value="ZP_2"/>
    <property type="match status" value="1"/>
</dbReference>
<accession>A0A8J1MEN6</accession>
<dbReference type="Gene3D" id="2.60.40.3210">
    <property type="entry name" value="Zona pellucida, ZP-N domain"/>
    <property type="match status" value="1"/>
</dbReference>
<organism evidence="5 6">
    <name type="scientific">Xenopus laevis</name>
    <name type="common">African clawed frog</name>
    <dbReference type="NCBI Taxonomy" id="8355"/>
    <lineage>
        <taxon>Eukaryota</taxon>
        <taxon>Metazoa</taxon>
        <taxon>Chordata</taxon>
        <taxon>Craniata</taxon>
        <taxon>Vertebrata</taxon>
        <taxon>Euteleostomi</taxon>
        <taxon>Amphibia</taxon>
        <taxon>Batrachia</taxon>
        <taxon>Anura</taxon>
        <taxon>Pipoidea</taxon>
        <taxon>Pipidae</taxon>
        <taxon>Xenopodinae</taxon>
        <taxon>Xenopus</taxon>
        <taxon>Xenopus</taxon>
    </lineage>
</organism>
<evidence type="ECO:0000256" key="1">
    <source>
        <dbReference type="ARBA" id="ARBA00022729"/>
    </source>
</evidence>
<gene>
    <name evidence="6" type="primary">LOC108709516</name>
</gene>
<dbReference type="AlphaFoldDB" id="A0A8J1MEN6"/>
<evidence type="ECO:0000256" key="2">
    <source>
        <dbReference type="ARBA" id="ARBA00023157"/>
    </source>
</evidence>
<dbReference type="InterPro" id="IPR055355">
    <property type="entry name" value="ZP-C"/>
</dbReference>
<protein>
    <submittedName>
        <fullName evidence="6">Uromodulin</fullName>
    </submittedName>
</protein>
<dbReference type="SMART" id="SM00241">
    <property type="entry name" value="ZP"/>
    <property type="match status" value="1"/>
</dbReference>
<dbReference type="PANTHER" id="PTHR14002">
    <property type="entry name" value="ENDOGLIN/TGF-BETA RECEPTOR TYPE III"/>
    <property type="match status" value="1"/>
</dbReference>